<reference evidence="2" key="1">
    <citation type="submission" date="2015-04" db="UniProtKB">
        <authorList>
            <consortium name="EnsemblPlants"/>
        </authorList>
    </citation>
    <scope>IDENTIFICATION</scope>
</reference>
<accession>A0A0E0BHH7</accession>
<feature type="region of interest" description="Disordered" evidence="1">
    <location>
        <begin position="65"/>
        <end position="116"/>
    </location>
</feature>
<dbReference type="Gramene" id="OGLUM11G08580.1">
    <property type="protein sequence ID" value="OGLUM11G08580.1"/>
    <property type="gene ID" value="OGLUM11G08580"/>
</dbReference>
<feature type="compositionally biased region" description="Basic and acidic residues" evidence="1">
    <location>
        <begin position="85"/>
        <end position="97"/>
    </location>
</feature>
<proteinExistence type="predicted"/>
<reference evidence="2" key="2">
    <citation type="submission" date="2018-05" db="EMBL/GenBank/DDBJ databases">
        <title>OgluRS3 (Oryza glumaepatula Reference Sequence Version 3).</title>
        <authorList>
            <person name="Zhang J."/>
            <person name="Kudrna D."/>
            <person name="Lee S."/>
            <person name="Talag J."/>
            <person name="Welchert J."/>
            <person name="Wing R.A."/>
        </authorList>
    </citation>
    <scope>NUCLEOTIDE SEQUENCE [LARGE SCALE GENOMIC DNA]</scope>
</reference>
<keyword evidence="3" id="KW-1185">Reference proteome</keyword>
<protein>
    <submittedName>
        <fullName evidence="2">Uncharacterized protein</fullName>
    </submittedName>
</protein>
<evidence type="ECO:0000313" key="3">
    <source>
        <dbReference type="Proteomes" id="UP000026961"/>
    </source>
</evidence>
<dbReference type="HOGENOM" id="CLU_131781_0_0_1"/>
<feature type="compositionally biased region" description="Basic residues" evidence="1">
    <location>
        <begin position="98"/>
        <end position="107"/>
    </location>
</feature>
<dbReference type="AlphaFoldDB" id="A0A0E0BHH7"/>
<evidence type="ECO:0000256" key="1">
    <source>
        <dbReference type="SAM" id="MobiDB-lite"/>
    </source>
</evidence>
<name>A0A0E0BHH7_9ORYZ</name>
<dbReference type="Proteomes" id="UP000026961">
    <property type="component" value="Chromosome 11"/>
</dbReference>
<feature type="compositionally biased region" description="Low complexity" evidence="1">
    <location>
        <begin position="65"/>
        <end position="81"/>
    </location>
</feature>
<evidence type="ECO:0000313" key="2">
    <source>
        <dbReference type="EnsemblPlants" id="OGLUM11G08580.1"/>
    </source>
</evidence>
<organism evidence="2">
    <name type="scientific">Oryza glumipatula</name>
    <dbReference type="NCBI Taxonomy" id="40148"/>
    <lineage>
        <taxon>Eukaryota</taxon>
        <taxon>Viridiplantae</taxon>
        <taxon>Streptophyta</taxon>
        <taxon>Embryophyta</taxon>
        <taxon>Tracheophyta</taxon>
        <taxon>Spermatophyta</taxon>
        <taxon>Magnoliopsida</taxon>
        <taxon>Liliopsida</taxon>
        <taxon>Poales</taxon>
        <taxon>Poaceae</taxon>
        <taxon>BOP clade</taxon>
        <taxon>Oryzoideae</taxon>
        <taxon>Oryzeae</taxon>
        <taxon>Oryzinae</taxon>
        <taxon>Oryza</taxon>
    </lineage>
</organism>
<dbReference type="EnsemblPlants" id="OGLUM11G08580.1">
    <property type="protein sequence ID" value="OGLUM11G08580.1"/>
    <property type="gene ID" value="OGLUM11G08580"/>
</dbReference>
<sequence length="133" mass="13748">MATSLVGEAGGLMVLLTPGGGGRRGRRLDGGLDANGGVGLDSVEKRPVARIWPAVEEAVVDAMEEAASMETGEEASAAEAGQCGGREDGGSEGEVEKRRRQGARMHGKWQNNLSPGERKLFVMGPVFGSDPGV</sequence>
<feature type="region of interest" description="Disordered" evidence="1">
    <location>
        <begin position="18"/>
        <end position="40"/>
    </location>
</feature>